<dbReference type="InParanoid" id="A0A1V8SCA9"/>
<organism evidence="2 3">
    <name type="scientific">Cryoendolithus antarcticus</name>
    <dbReference type="NCBI Taxonomy" id="1507870"/>
    <lineage>
        <taxon>Eukaryota</taxon>
        <taxon>Fungi</taxon>
        <taxon>Dikarya</taxon>
        <taxon>Ascomycota</taxon>
        <taxon>Pezizomycotina</taxon>
        <taxon>Dothideomycetes</taxon>
        <taxon>Dothideomycetidae</taxon>
        <taxon>Cladosporiales</taxon>
        <taxon>Cladosporiaceae</taxon>
        <taxon>Cryoendolithus</taxon>
    </lineage>
</organism>
<dbReference type="EMBL" id="NAJO01000063">
    <property type="protein sequence ID" value="OQN96657.1"/>
    <property type="molecule type" value="Genomic_DNA"/>
</dbReference>
<feature type="chain" id="PRO_5012528794" description="Cyanovirin-N domain-containing protein" evidence="1">
    <location>
        <begin position="20"/>
        <end position="119"/>
    </location>
</feature>
<evidence type="ECO:0000313" key="3">
    <source>
        <dbReference type="Proteomes" id="UP000192596"/>
    </source>
</evidence>
<feature type="signal peptide" evidence="1">
    <location>
        <begin position="1"/>
        <end position="19"/>
    </location>
</feature>
<dbReference type="AlphaFoldDB" id="A0A1V8SCA9"/>
<comment type="caution">
    <text evidence="2">The sequence shown here is derived from an EMBL/GenBank/DDBJ whole genome shotgun (WGS) entry which is preliminary data.</text>
</comment>
<dbReference type="Proteomes" id="UP000192596">
    <property type="component" value="Unassembled WGS sequence"/>
</dbReference>
<keyword evidence="3" id="KW-1185">Reference proteome</keyword>
<reference evidence="3" key="1">
    <citation type="submission" date="2017-03" db="EMBL/GenBank/DDBJ databases">
        <title>Genomes of endolithic fungi from Antarctica.</title>
        <authorList>
            <person name="Coleine C."/>
            <person name="Masonjones S."/>
            <person name="Stajich J.E."/>
        </authorList>
    </citation>
    <scope>NUCLEOTIDE SEQUENCE [LARGE SCALE GENOMIC DNA]</scope>
    <source>
        <strain evidence="3">CCFEE 5527</strain>
    </source>
</reference>
<keyword evidence="1" id="KW-0732">Signal</keyword>
<protein>
    <recommendedName>
        <fullName evidence="4">Cyanovirin-N domain-containing protein</fullName>
    </recommendedName>
</protein>
<sequence>MRLFILIALIAAFAVFVTADDSQRCSQKNPNVVNAIGRFCQKGDIVINSLYAWQGTISNYRNDWKAHVWIRGTCNPPQWVPQKYCFSQLYDICANGGPHGGGRGWYGTNRCQEWSIFME</sequence>
<gene>
    <name evidence="2" type="ORF">B0A48_17297</name>
</gene>
<accession>A0A1V8SCA9</accession>
<dbReference type="OrthoDB" id="3828405at2759"/>
<evidence type="ECO:0008006" key="4">
    <source>
        <dbReference type="Google" id="ProtNLM"/>
    </source>
</evidence>
<evidence type="ECO:0000313" key="2">
    <source>
        <dbReference type="EMBL" id="OQN96657.1"/>
    </source>
</evidence>
<name>A0A1V8SCA9_9PEZI</name>
<proteinExistence type="predicted"/>
<evidence type="ECO:0000256" key="1">
    <source>
        <dbReference type="SAM" id="SignalP"/>
    </source>
</evidence>